<feature type="domain" description="Sulfotransferase" evidence="3">
    <location>
        <begin position="58"/>
        <end position="330"/>
    </location>
</feature>
<dbReference type="GeneID" id="107217494"/>
<keyword evidence="2" id="KW-0808">Transferase</keyword>
<dbReference type="GO" id="GO:0008146">
    <property type="term" value="F:sulfotransferase activity"/>
    <property type="evidence" value="ECO:0007669"/>
    <property type="project" value="InterPro"/>
</dbReference>
<evidence type="ECO:0000256" key="2">
    <source>
        <dbReference type="ARBA" id="ARBA00022679"/>
    </source>
</evidence>
<gene>
    <name evidence="5" type="primary">LOC107217494</name>
</gene>
<evidence type="ECO:0000259" key="3">
    <source>
        <dbReference type="Pfam" id="PF00685"/>
    </source>
</evidence>
<dbReference type="InterPro" id="IPR027417">
    <property type="entry name" value="P-loop_NTPase"/>
</dbReference>
<dbReference type="OrthoDB" id="205623at2759"/>
<evidence type="ECO:0000313" key="4">
    <source>
        <dbReference type="Proteomes" id="UP000829291"/>
    </source>
</evidence>
<protein>
    <submittedName>
        <fullName evidence="5">Sulfotransferase 1C4</fullName>
    </submittedName>
</protein>
<dbReference type="RefSeq" id="XP_015510536.1">
    <property type="nucleotide sequence ID" value="XM_015655050.2"/>
</dbReference>
<sequence>MSLEPPAYRRLDPEKSEKLLKLFLGERTGWVQVGEKKWIFPQQYVEQGKHFYNFKARPNDTWVISFPRSGTTWTQELVWLISNDLDFETARKVDLTTRFPFLELSLCAHPEVIEELVDAVKDDPVMVARCRQVAVPGYEFFKNAPSPRFIKSHFPFSLLPGLLDVGCKVLYVARNPKDVAVSWFHLNRLFKTQGYIGDFPAFWECFRNDLTTWSPYWEHLKEAWALRTHPNLLFLFYEDMNMDLPGTIVKVAKFLHKSLTREQIFNLVDYLDFNSFRQISTVNGTELKECGVIANTSFIRKGQTGGWIDTFTPELEADADEWIAKNLKDTDFTFPNFNNNNIISI</sequence>
<keyword evidence="4" id="KW-1185">Reference proteome</keyword>
<dbReference type="SUPFAM" id="SSF52540">
    <property type="entry name" value="P-loop containing nucleoside triphosphate hydrolases"/>
    <property type="match status" value="1"/>
</dbReference>
<evidence type="ECO:0000256" key="1">
    <source>
        <dbReference type="ARBA" id="ARBA00005771"/>
    </source>
</evidence>
<accession>A0A6J0B8N7</accession>
<dbReference type="Proteomes" id="UP000829291">
    <property type="component" value="Chromosome 5"/>
</dbReference>
<dbReference type="Pfam" id="PF00685">
    <property type="entry name" value="Sulfotransfer_1"/>
    <property type="match status" value="1"/>
</dbReference>
<comment type="similarity">
    <text evidence="1">Belongs to the sulfotransferase 1 family.</text>
</comment>
<name>A0A6J0B8N7_NEOLC</name>
<proteinExistence type="inferred from homology"/>
<dbReference type="FunCoup" id="A0A6J0B8N7">
    <property type="interactions" value="34"/>
</dbReference>
<dbReference type="InterPro" id="IPR000863">
    <property type="entry name" value="Sulfotransferase_dom"/>
</dbReference>
<organism evidence="5">
    <name type="scientific">Neodiprion lecontei</name>
    <name type="common">Redheaded pine sawfly</name>
    <dbReference type="NCBI Taxonomy" id="441921"/>
    <lineage>
        <taxon>Eukaryota</taxon>
        <taxon>Metazoa</taxon>
        <taxon>Ecdysozoa</taxon>
        <taxon>Arthropoda</taxon>
        <taxon>Hexapoda</taxon>
        <taxon>Insecta</taxon>
        <taxon>Pterygota</taxon>
        <taxon>Neoptera</taxon>
        <taxon>Endopterygota</taxon>
        <taxon>Hymenoptera</taxon>
        <taxon>Tenthredinoidea</taxon>
        <taxon>Diprionidae</taxon>
        <taxon>Diprioninae</taxon>
        <taxon>Neodiprion</taxon>
    </lineage>
</organism>
<dbReference type="PANTHER" id="PTHR11783">
    <property type="entry name" value="SULFOTRANSFERASE SULT"/>
    <property type="match status" value="1"/>
</dbReference>
<dbReference type="InParanoid" id="A0A6J0B8N7"/>
<evidence type="ECO:0000313" key="5">
    <source>
        <dbReference type="RefSeq" id="XP_015510536.1"/>
    </source>
</evidence>
<dbReference type="AlphaFoldDB" id="A0A6J0B8N7"/>
<dbReference type="Gene3D" id="3.40.50.300">
    <property type="entry name" value="P-loop containing nucleotide triphosphate hydrolases"/>
    <property type="match status" value="1"/>
</dbReference>
<dbReference type="KEGG" id="nlo:107217494"/>
<reference evidence="5" key="1">
    <citation type="submission" date="2025-08" db="UniProtKB">
        <authorList>
            <consortium name="RefSeq"/>
        </authorList>
    </citation>
    <scope>IDENTIFICATION</scope>
    <source>
        <tissue evidence="5">Thorax and Abdomen</tissue>
    </source>
</reference>